<dbReference type="GO" id="GO:0031297">
    <property type="term" value="P:replication fork processing"/>
    <property type="evidence" value="ECO:0007669"/>
    <property type="project" value="TreeGrafter"/>
</dbReference>
<dbReference type="PANTHER" id="PTHR45766:SF6">
    <property type="entry name" value="SWI_SNF-RELATED MATRIX-ASSOCIATED ACTIN-DEPENDENT REGULATOR OF CHROMATIN SUBFAMILY A-LIKE PROTEIN 1"/>
    <property type="match status" value="1"/>
</dbReference>
<organism evidence="4">
    <name type="scientific">viral metagenome</name>
    <dbReference type="NCBI Taxonomy" id="1070528"/>
    <lineage>
        <taxon>unclassified sequences</taxon>
        <taxon>metagenomes</taxon>
        <taxon>organismal metagenomes</taxon>
    </lineage>
</organism>
<dbReference type="SUPFAM" id="SSF52540">
    <property type="entry name" value="P-loop containing nucleoside triphosphate hydrolases"/>
    <property type="match status" value="2"/>
</dbReference>
<dbReference type="EMBL" id="MN740556">
    <property type="protein sequence ID" value="QHU33238.1"/>
    <property type="molecule type" value="Genomic_DNA"/>
</dbReference>
<evidence type="ECO:0000259" key="2">
    <source>
        <dbReference type="PROSITE" id="PS51192"/>
    </source>
</evidence>
<dbReference type="InterPro" id="IPR014001">
    <property type="entry name" value="Helicase_ATP-bd"/>
</dbReference>
<name>A0A6C0LTA0_9ZZZZ</name>
<dbReference type="GO" id="GO:0006281">
    <property type="term" value="P:DNA repair"/>
    <property type="evidence" value="ECO:0007669"/>
    <property type="project" value="TreeGrafter"/>
</dbReference>
<dbReference type="InterPro" id="IPR001650">
    <property type="entry name" value="Helicase_C-like"/>
</dbReference>
<dbReference type="GO" id="GO:0016787">
    <property type="term" value="F:hydrolase activity"/>
    <property type="evidence" value="ECO:0007669"/>
    <property type="project" value="UniProtKB-KW"/>
</dbReference>
<evidence type="ECO:0008006" key="5">
    <source>
        <dbReference type="Google" id="ProtNLM"/>
    </source>
</evidence>
<dbReference type="Pfam" id="PF04851">
    <property type="entry name" value="ResIII"/>
    <property type="match status" value="1"/>
</dbReference>
<proteinExistence type="predicted"/>
<reference evidence="4" key="1">
    <citation type="journal article" date="2020" name="Nature">
        <title>Giant virus diversity and host interactions through global metagenomics.</title>
        <authorList>
            <person name="Schulz F."/>
            <person name="Roux S."/>
            <person name="Paez-Espino D."/>
            <person name="Jungbluth S."/>
            <person name="Walsh D.A."/>
            <person name="Denef V.J."/>
            <person name="McMahon K.D."/>
            <person name="Konstantinidis K.T."/>
            <person name="Eloe-Fadrosh E.A."/>
            <person name="Kyrpides N.C."/>
            <person name="Woyke T."/>
        </authorList>
    </citation>
    <scope>NUCLEOTIDE SEQUENCE</scope>
    <source>
        <strain evidence="4">GVMAG-S-1014582-52</strain>
    </source>
</reference>
<evidence type="ECO:0000259" key="3">
    <source>
        <dbReference type="PROSITE" id="PS51194"/>
    </source>
</evidence>
<feature type="domain" description="Helicase ATP-binding" evidence="2">
    <location>
        <begin position="46"/>
        <end position="206"/>
    </location>
</feature>
<dbReference type="InterPro" id="IPR006935">
    <property type="entry name" value="Helicase/UvrB_N"/>
</dbReference>
<protein>
    <recommendedName>
        <fullName evidence="5">Helicase</fullName>
    </recommendedName>
</protein>
<evidence type="ECO:0000256" key="1">
    <source>
        <dbReference type="ARBA" id="ARBA00022801"/>
    </source>
</evidence>
<dbReference type="PROSITE" id="PS51194">
    <property type="entry name" value="HELICASE_CTER"/>
    <property type="match status" value="1"/>
</dbReference>
<dbReference type="GO" id="GO:0005524">
    <property type="term" value="F:ATP binding"/>
    <property type="evidence" value="ECO:0007669"/>
    <property type="project" value="InterPro"/>
</dbReference>
<dbReference type="InterPro" id="IPR049730">
    <property type="entry name" value="SNF2/RAD54-like_C"/>
</dbReference>
<dbReference type="AlphaFoldDB" id="A0A6C0LTA0"/>
<dbReference type="PANTHER" id="PTHR45766">
    <property type="entry name" value="DNA ANNEALING HELICASE AND ENDONUCLEASE ZRANB3 FAMILY MEMBER"/>
    <property type="match status" value="1"/>
</dbReference>
<sequence length="497" mass="57449">MTDQIVSFLKDCLKNDNIEVYSNKVLSNGIKGKLYSYQEGHVIRLITILLKYHIALDNSDTGVGKTIMAIAVAWELNKRPFIICPKSVMYNWLNVCNYIGINYIDIVNLETIKYGRTYISTKFKARKKSKYFNISDGNYEWNLPSDVMIIIDEAHRCKTYKTDNGKFLVSMKQLIQLKIPVLLLSATICEKISDMKIIFYLFDLINEIRYFNKYCRMIKNKYPQFRISRKNYIKRSDYQNACDNANALILSEEIKNFNSRIKIKDLGDKFPSNQWCAQQFVADEAAEIERAYAEISICFEKLKNNLSGNHLAMIQKLKQEIELKKIPIFIEQAQLLLEDRKSVIIFANYLDTINILCKILNIKCKVVGDQTAEERQRAIDLFQINHEKIIILQVKAGNVGISLHDIYGNHPRAVLLNFPDSAADLLQALGRAPRVGAKTPVIQRIVCVANVEYEKNIMQNINRKLTNISCINDRDLNGYKYNINNGVRKNEKNKDYV</sequence>
<dbReference type="InterPro" id="IPR027417">
    <property type="entry name" value="P-loop_NTPase"/>
</dbReference>
<dbReference type="SMART" id="SM00487">
    <property type="entry name" value="DEXDc"/>
    <property type="match status" value="1"/>
</dbReference>
<dbReference type="GO" id="GO:0003677">
    <property type="term" value="F:DNA binding"/>
    <property type="evidence" value="ECO:0007669"/>
    <property type="project" value="InterPro"/>
</dbReference>
<accession>A0A6C0LTA0</accession>
<dbReference type="Gene3D" id="3.40.50.300">
    <property type="entry name" value="P-loop containing nucleotide triphosphate hydrolases"/>
    <property type="match status" value="2"/>
</dbReference>
<keyword evidence="1" id="KW-0378">Hydrolase</keyword>
<evidence type="ECO:0000313" key="4">
    <source>
        <dbReference type="EMBL" id="QHU33238.1"/>
    </source>
</evidence>
<dbReference type="Pfam" id="PF00271">
    <property type="entry name" value="Helicase_C"/>
    <property type="match status" value="1"/>
</dbReference>
<dbReference type="PROSITE" id="PS51192">
    <property type="entry name" value="HELICASE_ATP_BIND_1"/>
    <property type="match status" value="1"/>
</dbReference>
<dbReference type="CDD" id="cd18793">
    <property type="entry name" value="SF2_C_SNF"/>
    <property type="match status" value="1"/>
</dbReference>
<feature type="domain" description="Helicase C-terminal" evidence="3">
    <location>
        <begin position="329"/>
        <end position="477"/>
    </location>
</feature>